<evidence type="ECO:0000313" key="3">
    <source>
        <dbReference type="Proteomes" id="UP000028007"/>
    </source>
</evidence>
<evidence type="ECO:0000313" key="2">
    <source>
        <dbReference type="EMBL" id="KEQ31523.1"/>
    </source>
</evidence>
<dbReference type="eggNOG" id="COG3291">
    <property type="taxonomic scope" value="Bacteria"/>
</dbReference>
<evidence type="ECO:0008006" key="4">
    <source>
        <dbReference type="Google" id="ProtNLM"/>
    </source>
</evidence>
<name>A0A081PLF0_9SPHI</name>
<organism evidence="2 3">
    <name type="scientific">Pedobacter antarcticus 4BY</name>
    <dbReference type="NCBI Taxonomy" id="1358423"/>
    <lineage>
        <taxon>Bacteria</taxon>
        <taxon>Pseudomonadati</taxon>
        <taxon>Bacteroidota</taxon>
        <taxon>Sphingobacteriia</taxon>
        <taxon>Sphingobacteriales</taxon>
        <taxon>Sphingobacteriaceae</taxon>
        <taxon>Pedobacter</taxon>
    </lineage>
</organism>
<comment type="caution">
    <text evidence="2">The sequence shown here is derived from an EMBL/GenBank/DDBJ whole genome shotgun (WGS) entry which is preliminary data.</text>
</comment>
<accession>A0A081PLF0</accession>
<keyword evidence="3" id="KW-1185">Reference proteome</keyword>
<dbReference type="AlphaFoldDB" id="A0A081PLF0"/>
<reference evidence="2 3" key="1">
    <citation type="journal article" date="1992" name="Int. J. Syst. Bacteriol.">
        <title>Sphingobacterium antarcticus sp. nov. a Psychrotrophic Bacterium from the Soils of Schirmacher Oasis, Antarctica.</title>
        <authorList>
            <person name="Shivaji S."/>
            <person name="Ray M.K."/>
            <person name="Rao N.S."/>
            <person name="Saiserr L."/>
            <person name="Jagannadham M.V."/>
            <person name="Kumar G.S."/>
            <person name="Reddy G."/>
            <person name="Bhargava P.M."/>
        </authorList>
    </citation>
    <scope>NUCLEOTIDE SEQUENCE [LARGE SCALE GENOMIC DNA]</scope>
    <source>
        <strain evidence="2 3">4BY</strain>
    </source>
</reference>
<feature type="chain" id="PRO_5001761994" description="PKD domain-containing protein" evidence="1">
    <location>
        <begin position="28"/>
        <end position="477"/>
    </location>
</feature>
<gene>
    <name evidence="2" type="ORF">N180_10975</name>
</gene>
<protein>
    <recommendedName>
        <fullName evidence="4">PKD domain-containing protein</fullName>
    </recommendedName>
</protein>
<proteinExistence type="predicted"/>
<dbReference type="EMBL" id="JNFF01000013">
    <property type="protein sequence ID" value="KEQ31523.1"/>
    <property type="molecule type" value="Genomic_DNA"/>
</dbReference>
<sequence length="477" mass="52404">MAGNYNLILMKLYRKLAGLLMLPLLFAACKKDEHSIGRVLDKSEIRYSVDQDLKADDGGNTVILKNMTPGTISMWDYGTGTSTRMTDTVKFAFAGDYVIKFSAVSGGSVVQMDSIVVKVTKDNFNYVNDPLWTALTGGVGHEKEWVLDTDGKFFGGPLYYYGVNNGWLKSGGEWDGGATGCYGGDCWTWAVGTADVYPNHMSRGDYGSMTFSLKNTASFKAVKPMEGGVTQNGTYALNVNSKMLTINNASILRGYKNEKNGLKGISNWTNYTILSLDENSMQLGVIRDADVDGEGKAMLVYNFVTKSFIDSYVPPETGPDQGFDPTFKAGELLKMLTGNSSGRIWKLDAAGNPIDWIAKGKGWTKSHADSRDWGWNDSWDAVANNSWILFNNIGGQQYTRNQNGAITTGTFTVNEQTNEVTLKGNTLVQNPDNWMSPASPTFKVVKAFPGAVETKGIWFGTSYDAAKDEWFAFHYVL</sequence>
<feature type="signal peptide" evidence="1">
    <location>
        <begin position="1"/>
        <end position="27"/>
    </location>
</feature>
<evidence type="ECO:0000256" key="1">
    <source>
        <dbReference type="SAM" id="SignalP"/>
    </source>
</evidence>
<dbReference type="Proteomes" id="UP000028007">
    <property type="component" value="Unassembled WGS sequence"/>
</dbReference>
<keyword evidence="1" id="KW-0732">Signal</keyword>